<dbReference type="OrthoDB" id="1434304at2759"/>
<dbReference type="PANTHER" id="PTHR48475:SF2">
    <property type="entry name" value="RIBONUCLEASE H"/>
    <property type="match status" value="1"/>
</dbReference>
<dbReference type="InterPro" id="IPR002156">
    <property type="entry name" value="RNaseH_domain"/>
</dbReference>
<evidence type="ECO:0000259" key="8">
    <source>
        <dbReference type="PROSITE" id="PS50994"/>
    </source>
</evidence>
<sequence>MRAKVPRNFKSPDMDLYDGTTDPKHHLSNFKSRMYLVDTLDATRCKAFSMTLTKAAMKWFDGLPSSRKGRGVSTDTEDEVGKHVVYFTSKVLQGPELRYQKLEKFAYALIVASRMLRPYFQAHTIKVQTNQPMKQILLKTDIAGRMVQWAMELSEFDLKYETWTAIKAQCLTNFMAEYVGDQEEVSTIWELYMDGSSNKVRGGAGLILVNQEETQIEVSLKFEFLASNNQAEYEALIAGLKLAEEVGVTKIVVFSDSQVVTSQINREYQTKDPNMKRYLDKMLEYLRRFLKTEVRHITREHNSRADTLSKLTSTNPEGNNRSLIQETLQEPFVTKTGAKQDVLEKDATDFVKKCQPCQMYANFHVAPPEELISITSPWPFTKWGLDLLGLFSQAPGQVKYLIVGIDYFTKWIETEPLATITAQRSQKFLYKNIITRYKISHSVTKDNGSQFTDSTFINLVASMKIKHQFTSVEHPQANGQAEAANKVILAGLKKMFQDAKGA</sequence>
<organism evidence="9 10">
    <name type="scientific">Arachis duranensis</name>
    <name type="common">Wild peanut</name>
    <dbReference type="NCBI Taxonomy" id="130453"/>
    <lineage>
        <taxon>Eukaryota</taxon>
        <taxon>Viridiplantae</taxon>
        <taxon>Streptophyta</taxon>
        <taxon>Embryophyta</taxon>
        <taxon>Tracheophyta</taxon>
        <taxon>Spermatophyta</taxon>
        <taxon>Magnoliopsida</taxon>
        <taxon>eudicotyledons</taxon>
        <taxon>Gunneridae</taxon>
        <taxon>Pentapetalae</taxon>
        <taxon>rosids</taxon>
        <taxon>fabids</taxon>
        <taxon>Fabales</taxon>
        <taxon>Fabaceae</taxon>
        <taxon>Papilionoideae</taxon>
        <taxon>50 kb inversion clade</taxon>
        <taxon>dalbergioids sensu lato</taxon>
        <taxon>Dalbergieae</taxon>
        <taxon>Pterocarpus clade</taxon>
        <taxon>Arachis</taxon>
    </lineage>
</organism>
<dbReference type="InterPro" id="IPR043502">
    <property type="entry name" value="DNA/RNA_pol_sf"/>
</dbReference>
<dbReference type="InterPro" id="IPR036397">
    <property type="entry name" value="RNaseH_sf"/>
</dbReference>
<keyword evidence="4" id="KW-0255">Endonuclease</keyword>
<keyword evidence="1" id="KW-0808">Transferase</keyword>
<dbReference type="GO" id="GO:0015074">
    <property type="term" value="P:DNA integration"/>
    <property type="evidence" value="ECO:0007669"/>
    <property type="project" value="InterPro"/>
</dbReference>
<keyword evidence="6" id="KW-0695">RNA-directed DNA polymerase</keyword>
<evidence type="ECO:0000256" key="4">
    <source>
        <dbReference type="ARBA" id="ARBA00022759"/>
    </source>
</evidence>
<dbReference type="Pfam" id="PF00665">
    <property type="entry name" value="rve"/>
    <property type="match status" value="1"/>
</dbReference>
<dbReference type="GeneID" id="107466687"/>
<dbReference type="PROSITE" id="PS50879">
    <property type="entry name" value="RNASE_H_1"/>
    <property type="match status" value="1"/>
</dbReference>
<dbReference type="SUPFAM" id="SSF56672">
    <property type="entry name" value="DNA/RNA polymerases"/>
    <property type="match status" value="1"/>
</dbReference>
<dbReference type="InterPro" id="IPR041373">
    <property type="entry name" value="RT_RNaseH"/>
</dbReference>
<accession>A0A6P4BPT3</accession>
<evidence type="ECO:0000256" key="3">
    <source>
        <dbReference type="ARBA" id="ARBA00022722"/>
    </source>
</evidence>
<feature type="domain" description="Integrase catalytic" evidence="8">
    <location>
        <begin position="373"/>
        <end position="502"/>
    </location>
</feature>
<keyword evidence="5" id="KW-0378">Hydrolase</keyword>
<dbReference type="CDD" id="cd09279">
    <property type="entry name" value="RNase_HI_like"/>
    <property type="match status" value="1"/>
</dbReference>
<name>A0A6P4BPT3_ARADU</name>
<evidence type="ECO:0000259" key="7">
    <source>
        <dbReference type="PROSITE" id="PS50879"/>
    </source>
</evidence>
<keyword evidence="2" id="KW-0548">Nucleotidyltransferase</keyword>
<dbReference type="PROSITE" id="PS50994">
    <property type="entry name" value="INTEGRASE"/>
    <property type="match status" value="1"/>
</dbReference>
<protein>
    <submittedName>
        <fullName evidence="10">Uncharacterized protein LOC107466687</fullName>
    </submittedName>
</protein>
<dbReference type="GO" id="GO:0004523">
    <property type="term" value="F:RNA-DNA hybrid ribonuclease activity"/>
    <property type="evidence" value="ECO:0007669"/>
    <property type="project" value="InterPro"/>
</dbReference>
<gene>
    <name evidence="10" type="primary">LOC107466687</name>
</gene>
<dbReference type="PANTHER" id="PTHR48475">
    <property type="entry name" value="RIBONUCLEASE H"/>
    <property type="match status" value="1"/>
</dbReference>
<dbReference type="Pfam" id="PF13456">
    <property type="entry name" value="RVT_3"/>
    <property type="match status" value="1"/>
</dbReference>
<keyword evidence="9" id="KW-1185">Reference proteome</keyword>
<dbReference type="AlphaFoldDB" id="A0A6P4BPT3"/>
<dbReference type="GO" id="GO:0003676">
    <property type="term" value="F:nucleic acid binding"/>
    <property type="evidence" value="ECO:0007669"/>
    <property type="project" value="InterPro"/>
</dbReference>
<dbReference type="Proteomes" id="UP000515211">
    <property type="component" value="Chromosome 9"/>
</dbReference>
<evidence type="ECO:0000256" key="5">
    <source>
        <dbReference type="ARBA" id="ARBA00022801"/>
    </source>
</evidence>
<dbReference type="GO" id="GO:0003964">
    <property type="term" value="F:RNA-directed DNA polymerase activity"/>
    <property type="evidence" value="ECO:0007669"/>
    <property type="project" value="UniProtKB-KW"/>
</dbReference>
<proteinExistence type="predicted"/>
<dbReference type="SUPFAM" id="SSF53098">
    <property type="entry name" value="Ribonuclease H-like"/>
    <property type="match status" value="2"/>
</dbReference>
<evidence type="ECO:0000256" key="2">
    <source>
        <dbReference type="ARBA" id="ARBA00022695"/>
    </source>
</evidence>
<reference evidence="9" key="1">
    <citation type="journal article" date="2016" name="Nat. Genet.">
        <title>The genome sequences of Arachis duranensis and Arachis ipaensis, the diploid ancestors of cultivated peanut.</title>
        <authorList>
            <person name="Bertioli D.J."/>
            <person name="Cannon S.B."/>
            <person name="Froenicke L."/>
            <person name="Huang G."/>
            <person name="Farmer A.D."/>
            <person name="Cannon E.K."/>
            <person name="Liu X."/>
            <person name="Gao D."/>
            <person name="Clevenger J."/>
            <person name="Dash S."/>
            <person name="Ren L."/>
            <person name="Moretzsohn M.C."/>
            <person name="Shirasawa K."/>
            <person name="Huang W."/>
            <person name="Vidigal B."/>
            <person name="Abernathy B."/>
            <person name="Chu Y."/>
            <person name="Niederhuth C.E."/>
            <person name="Umale P."/>
            <person name="Araujo A.C."/>
            <person name="Kozik A."/>
            <person name="Kim K.D."/>
            <person name="Burow M.D."/>
            <person name="Varshney R.K."/>
            <person name="Wang X."/>
            <person name="Zhang X."/>
            <person name="Barkley N."/>
            <person name="Guimaraes P.M."/>
            <person name="Isobe S."/>
            <person name="Guo B."/>
            <person name="Liao B."/>
            <person name="Stalker H.T."/>
            <person name="Schmitz R.J."/>
            <person name="Scheffler B.E."/>
            <person name="Leal-Bertioli S.C."/>
            <person name="Xun X."/>
            <person name="Jackson S.A."/>
            <person name="Michelmore R."/>
            <person name="Ozias-Akins P."/>
        </authorList>
    </citation>
    <scope>NUCLEOTIDE SEQUENCE [LARGE SCALE GENOMIC DNA]</scope>
    <source>
        <strain evidence="9">cv. V14167</strain>
    </source>
</reference>
<reference evidence="10" key="2">
    <citation type="submission" date="2025-08" db="UniProtKB">
        <authorList>
            <consortium name="RefSeq"/>
        </authorList>
    </citation>
    <scope>IDENTIFICATION</scope>
    <source>
        <tissue evidence="10">Whole plant</tissue>
    </source>
</reference>
<evidence type="ECO:0000313" key="10">
    <source>
        <dbReference type="RefSeq" id="XP_015941178.1"/>
    </source>
</evidence>
<dbReference type="Gene3D" id="3.30.420.10">
    <property type="entry name" value="Ribonuclease H-like superfamily/Ribonuclease H"/>
    <property type="match status" value="2"/>
</dbReference>
<keyword evidence="3" id="KW-0540">Nuclease</keyword>
<dbReference type="RefSeq" id="XP_015941178.1">
    <property type="nucleotide sequence ID" value="XM_016085692.1"/>
</dbReference>
<evidence type="ECO:0000313" key="9">
    <source>
        <dbReference type="Proteomes" id="UP000515211"/>
    </source>
</evidence>
<evidence type="ECO:0000256" key="6">
    <source>
        <dbReference type="ARBA" id="ARBA00022918"/>
    </source>
</evidence>
<dbReference type="InterPro" id="IPR001584">
    <property type="entry name" value="Integrase_cat-core"/>
</dbReference>
<dbReference type="InterPro" id="IPR012337">
    <property type="entry name" value="RNaseH-like_sf"/>
</dbReference>
<feature type="domain" description="RNase H type-1" evidence="7">
    <location>
        <begin position="185"/>
        <end position="314"/>
    </location>
</feature>
<dbReference type="Pfam" id="PF17917">
    <property type="entry name" value="RT_RNaseH"/>
    <property type="match status" value="1"/>
</dbReference>
<dbReference type="KEGG" id="adu:107466687"/>
<evidence type="ECO:0000256" key="1">
    <source>
        <dbReference type="ARBA" id="ARBA00022679"/>
    </source>
</evidence>